<dbReference type="Pfam" id="PF01418">
    <property type="entry name" value="HTH_6"/>
    <property type="match status" value="1"/>
</dbReference>
<dbReference type="PROSITE" id="PS51071">
    <property type="entry name" value="HTH_RPIR"/>
    <property type="match status" value="1"/>
</dbReference>
<dbReference type="Gene3D" id="1.10.10.10">
    <property type="entry name" value="Winged helix-like DNA-binding domain superfamily/Winged helix DNA-binding domain"/>
    <property type="match status" value="1"/>
</dbReference>
<dbReference type="InterPro" id="IPR035472">
    <property type="entry name" value="RpiR-like_SIS"/>
</dbReference>
<keyword evidence="6" id="KW-1185">Reference proteome</keyword>
<reference evidence="6" key="1">
    <citation type="journal article" date="2019" name="Int. J. Syst. Evol. Microbiol.">
        <title>The Global Catalogue of Microorganisms (GCM) 10K type strain sequencing project: providing services to taxonomists for standard genome sequencing and annotation.</title>
        <authorList>
            <consortium name="The Broad Institute Genomics Platform"/>
            <consortium name="The Broad Institute Genome Sequencing Center for Infectious Disease"/>
            <person name="Wu L."/>
            <person name="Ma J."/>
        </authorList>
    </citation>
    <scope>NUCLEOTIDE SEQUENCE [LARGE SCALE GENOMIC DNA]</scope>
    <source>
        <strain evidence="6">CCUG 58127</strain>
    </source>
</reference>
<dbReference type="PANTHER" id="PTHR30514">
    <property type="entry name" value="GLUCOKINASE"/>
    <property type="match status" value="1"/>
</dbReference>
<evidence type="ECO:0000256" key="2">
    <source>
        <dbReference type="ARBA" id="ARBA00023125"/>
    </source>
</evidence>
<keyword evidence="3" id="KW-0804">Transcription</keyword>
<keyword evidence="2" id="KW-0238">DNA-binding</keyword>
<dbReference type="InterPro" id="IPR047640">
    <property type="entry name" value="RpiR-like"/>
</dbReference>
<evidence type="ECO:0000256" key="3">
    <source>
        <dbReference type="ARBA" id="ARBA00023163"/>
    </source>
</evidence>
<dbReference type="RefSeq" id="WP_382399439.1">
    <property type="nucleotide sequence ID" value="NZ_JBHSWH010000001.1"/>
</dbReference>
<evidence type="ECO:0000313" key="6">
    <source>
        <dbReference type="Proteomes" id="UP001596298"/>
    </source>
</evidence>
<dbReference type="InterPro" id="IPR000281">
    <property type="entry name" value="HTH_RpiR"/>
</dbReference>
<evidence type="ECO:0000256" key="1">
    <source>
        <dbReference type="ARBA" id="ARBA00023015"/>
    </source>
</evidence>
<evidence type="ECO:0000259" key="4">
    <source>
        <dbReference type="PROSITE" id="PS51071"/>
    </source>
</evidence>
<evidence type="ECO:0000313" key="5">
    <source>
        <dbReference type="EMBL" id="MFC6704841.1"/>
    </source>
</evidence>
<gene>
    <name evidence="5" type="ORF">ACFQDH_06065</name>
</gene>
<organism evidence="5 6">
    <name type="scientific">Flexivirga alba</name>
    <dbReference type="NCBI Taxonomy" id="702742"/>
    <lineage>
        <taxon>Bacteria</taxon>
        <taxon>Bacillati</taxon>
        <taxon>Actinomycetota</taxon>
        <taxon>Actinomycetes</taxon>
        <taxon>Micrococcales</taxon>
        <taxon>Dermacoccaceae</taxon>
        <taxon>Flexivirga</taxon>
    </lineage>
</organism>
<dbReference type="CDD" id="cd05013">
    <property type="entry name" value="SIS_RpiR"/>
    <property type="match status" value="1"/>
</dbReference>
<name>A0ABW2ADF6_9MICO</name>
<protein>
    <submittedName>
        <fullName evidence="5">MurR/RpiR family transcriptional regulator</fullName>
    </submittedName>
</protein>
<keyword evidence="1" id="KW-0805">Transcription regulation</keyword>
<dbReference type="SUPFAM" id="SSF53697">
    <property type="entry name" value="SIS domain"/>
    <property type="match status" value="1"/>
</dbReference>
<feature type="domain" description="HTH rpiR-type" evidence="4">
    <location>
        <begin position="4"/>
        <end position="80"/>
    </location>
</feature>
<dbReference type="InterPro" id="IPR009057">
    <property type="entry name" value="Homeodomain-like_sf"/>
</dbReference>
<dbReference type="SUPFAM" id="SSF46689">
    <property type="entry name" value="Homeodomain-like"/>
    <property type="match status" value="1"/>
</dbReference>
<sequence>MSTKTVAERMRAHRRELTAAELQIMQALLADYPAAGLQSVAGLAGLAGVSAPTVVRFTAKLGFSGHADLQARLRAELSARAAAPADLYPPGDPGTPSAVLQRCEQHIGRAVIDALHGADDGDSDRVVTMLADSPGPILVTGGSISAGLAMYLSTCLQLLRPGVRYVEPQHGARATALLDVTDGHTIVAFDYRRYERDTIRFGSDATARGAELVLFTDTYLSPLAREATALVTTSIDGPGPLACLTPAFAMIDALLVAVAERDPDARRRRLTQLDQLGRDTAG</sequence>
<dbReference type="InterPro" id="IPR036388">
    <property type="entry name" value="WH-like_DNA-bd_sf"/>
</dbReference>
<dbReference type="Proteomes" id="UP001596298">
    <property type="component" value="Unassembled WGS sequence"/>
</dbReference>
<comment type="caution">
    <text evidence="5">The sequence shown here is derived from an EMBL/GenBank/DDBJ whole genome shotgun (WGS) entry which is preliminary data.</text>
</comment>
<dbReference type="Pfam" id="PF01380">
    <property type="entry name" value="SIS"/>
    <property type="match status" value="1"/>
</dbReference>
<dbReference type="PANTHER" id="PTHR30514:SF18">
    <property type="entry name" value="RPIR-FAMILY TRANSCRIPTIONAL REGULATOR"/>
    <property type="match status" value="1"/>
</dbReference>
<dbReference type="Gene3D" id="3.40.50.10490">
    <property type="entry name" value="Glucose-6-phosphate isomerase like protein, domain 1"/>
    <property type="match status" value="1"/>
</dbReference>
<proteinExistence type="predicted"/>
<dbReference type="EMBL" id="JBHSWH010000001">
    <property type="protein sequence ID" value="MFC6704841.1"/>
    <property type="molecule type" value="Genomic_DNA"/>
</dbReference>
<dbReference type="InterPro" id="IPR046348">
    <property type="entry name" value="SIS_dom_sf"/>
</dbReference>
<dbReference type="InterPro" id="IPR001347">
    <property type="entry name" value="SIS_dom"/>
</dbReference>
<accession>A0ABW2ADF6</accession>